<feature type="compositionally biased region" description="Basic and acidic residues" evidence="1">
    <location>
        <begin position="26"/>
        <end position="68"/>
    </location>
</feature>
<evidence type="ECO:0000313" key="3">
    <source>
        <dbReference type="Proteomes" id="UP000663828"/>
    </source>
</evidence>
<reference evidence="2" key="1">
    <citation type="submission" date="2021-02" db="EMBL/GenBank/DDBJ databases">
        <authorList>
            <person name="Nowell W R."/>
        </authorList>
    </citation>
    <scope>NUCLEOTIDE SEQUENCE</scope>
</reference>
<organism evidence="2 3">
    <name type="scientific">Adineta ricciae</name>
    <name type="common">Rotifer</name>
    <dbReference type="NCBI Taxonomy" id="249248"/>
    <lineage>
        <taxon>Eukaryota</taxon>
        <taxon>Metazoa</taxon>
        <taxon>Spiralia</taxon>
        <taxon>Gnathifera</taxon>
        <taxon>Rotifera</taxon>
        <taxon>Eurotatoria</taxon>
        <taxon>Bdelloidea</taxon>
        <taxon>Adinetida</taxon>
        <taxon>Adinetidae</taxon>
        <taxon>Adineta</taxon>
    </lineage>
</organism>
<dbReference type="Proteomes" id="UP000663828">
    <property type="component" value="Unassembled WGS sequence"/>
</dbReference>
<dbReference type="AlphaFoldDB" id="A0A813Z0F2"/>
<accession>A0A813Z0F2</accession>
<feature type="compositionally biased region" description="Basic and acidic residues" evidence="1">
    <location>
        <begin position="77"/>
        <end position="88"/>
    </location>
</feature>
<proteinExistence type="predicted"/>
<name>A0A813Z0F2_ADIRI</name>
<gene>
    <name evidence="2" type="ORF">XAT740_LOCUS7539</name>
</gene>
<keyword evidence="3" id="KW-1185">Reference proteome</keyword>
<evidence type="ECO:0000313" key="2">
    <source>
        <dbReference type="EMBL" id="CAF0891603.1"/>
    </source>
</evidence>
<feature type="region of interest" description="Disordered" evidence="1">
    <location>
        <begin position="23"/>
        <end position="88"/>
    </location>
</feature>
<dbReference type="EMBL" id="CAJNOR010000362">
    <property type="protein sequence ID" value="CAF0891603.1"/>
    <property type="molecule type" value="Genomic_DNA"/>
</dbReference>
<comment type="caution">
    <text evidence="2">The sequence shown here is derived from an EMBL/GenBank/DDBJ whole genome shotgun (WGS) entry which is preliminary data.</text>
</comment>
<evidence type="ECO:0000256" key="1">
    <source>
        <dbReference type="SAM" id="MobiDB-lite"/>
    </source>
</evidence>
<sequence>MSGVDLNSDGKPYHGKIVLNYTVLDNKSKFSEHGDKIEKKKHEPHEHPEAKDQAPHHGHDNQFHKDLKGSVGSGSSERGDRKADKESS</sequence>
<protein>
    <submittedName>
        <fullName evidence="2">Uncharacterized protein</fullName>
    </submittedName>
</protein>